<proteinExistence type="predicted"/>
<evidence type="ECO:0000313" key="2">
    <source>
        <dbReference type="Proteomes" id="UP000215595"/>
    </source>
</evidence>
<gene>
    <name evidence="1" type="ORF">B7Z01_04845</name>
</gene>
<accession>A0A258FSJ9</accession>
<dbReference type="EMBL" id="NCEB01000007">
    <property type="protein sequence ID" value="OYX34863.1"/>
    <property type="molecule type" value="Genomic_DNA"/>
</dbReference>
<evidence type="ECO:0000313" key="1">
    <source>
        <dbReference type="EMBL" id="OYX34863.1"/>
    </source>
</evidence>
<evidence type="ECO:0008006" key="3">
    <source>
        <dbReference type="Google" id="ProtNLM"/>
    </source>
</evidence>
<name>A0A258FSJ9_9CAUL</name>
<dbReference type="AlphaFoldDB" id="A0A258FSJ9"/>
<dbReference type="Proteomes" id="UP000215595">
    <property type="component" value="Unassembled WGS sequence"/>
</dbReference>
<dbReference type="Pfam" id="PF19883">
    <property type="entry name" value="DUF6356"/>
    <property type="match status" value="1"/>
</dbReference>
<protein>
    <recommendedName>
        <fullName evidence="3">Capsule biosynthesis protein</fullName>
    </recommendedName>
</protein>
<sequence>MLRTLNRLFADHPREVGETYLHHAAAASRFGLKLARLTACAFAHAMVPGVHKTTVSDEIKRMADDLGYRAQIARECRMRDAGAFDPGL</sequence>
<dbReference type="InterPro" id="IPR045936">
    <property type="entry name" value="DUF6356"/>
</dbReference>
<comment type="caution">
    <text evidence="1">The sequence shown here is derived from an EMBL/GenBank/DDBJ whole genome shotgun (WGS) entry which is preliminary data.</text>
</comment>
<reference evidence="1 2" key="1">
    <citation type="submission" date="2017-03" db="EMBL/GenBank/DDBJ databases">
        <title>Lifting the veil on microbial sulfur biogeochemistry in mining wastewaters.</title>
        <authorList>
            <person name="Kantor R.S."/>
            <person name="Colenbrander Nelson T."/>
            <person name="Marshall S."/>
            <person name="Bennett D."/>
            <person name="Apte S."/>
            <person name="Camacho D."/>
            <person name="Thomas B.C."/>
            <person name="Warren L.A."/>
            <person name="Banfield J.F."/>
        </authorList>
    </citation>
    <scope>NUCLEOTIDE SEQUENCE [LARGE SCALE GENOMIC DNA]</scope>
    <source>
        <strain evidence="1">32-69-9</strain>
    </source>
</reference>
<organism evidence="1 2">
    <name type="scientific">Brevundimonas subvibrioides</name>
    <dbReference type="NCBI Taxonomy" id="74313"/>
    <lineage>
        <taxon>Bacteria</taxon>
        <taxon>Pseudomonadati</taxon>
        <taxon>Pseudomonadota</taxon>
        <taxon>Alphaproteobacteria</taxon>
        <taxon>Caulobacterales</taxon>
        <taxon>Caulobacteraceae</taxon>
        <taxon>Brevundimonas</taxon>
    </lineage>
</organism>